<dbReference type="Proteomes" id="UP001551695">
    <property type="component" value="Unassembled WGS sequence"/>
</dbReference>
<name>A0ABV3FT18_9NOCA</name>
<comment type="caution">
    <text evidence="1">The sequence shown here is derived from an EMBL/GenBank/DDBJ whole genome shotgun (WGS) entry which is preliminary data.</text>
</comment>
<accession>A0ABV3FT18</accession>
<dbReference type="RefSeq" id="WP_357783434.1">
    <property type="nucleotide sequence ID" value="NZ_JBFAKC010000005.1"/>
</dbReference>
<organism evidence="1 2">
    <name type="scientific">Nocardia aurea</name>
    <dbReference type="NCBI Taxonomy" id="2144174"/>
    <lineage>
        <taxon>Bacteria</taxon>
        <taxon>Bacillati</taxon>
        <taxon>Actinomycetota</taxon>
        <taxon>Actinomycetes</taxon>
        <taxon>Mycobacteriales</taxon>
        <taxon>Nocardiaceae</taxon>
        <taxon>Nocardia</taxon>
    </lineage>
</organism>
<protein>
    <submittedName>
        <fullName evidence="1">Uncharacterized protein</fullName>
    </submittedName>
</protein>
<evidence type="ECO:0000313" key="2">
    <source>
        <dbReference type="Proteomes" id="UP001551695"/>
    </source>
</evidence>
<proteinExistence type="predicted"/>
<reference evidence="1 2" key="1">
    <citation type="submission" date="2024-06" db="EMBL/GenBank/DDBJ databases">
        <title>The Natural Products Discovery Center: Release of the First 8490 Sequenced Strains for Exploring Actinobacteria Biosynthetic Diversity.</title>
        <authorList>
            <person name="Kalkreuter E."/>
            <person name="Kautsar S.A."/>
            <person name="Yang D."/>
            <person name="Bader C.D."/>
            <person name="Teijaro C.N."/>
            <person name="Fluegel L."/>
            <person name="Davis C.M."/>
            <person name="Simpson J.R."/>
            <person name="Lauterbach L."/>
            <person name="Steele A.D."/>
            <person name="Gui C."/>
            <person name="Meng S."/>
            <person name="Li G."/>
            <person name="Viehrig K."/>
            <person name="Ye F."/>
            <person name="Su P."/>
            <person name="Kiefer A.F."/>
            <person name="Nichols A."/>
            <person name="Cepeda A.J."/>
            <person name="Yan W."/>
            <person name="Fan B."/>
            <person name="Jiang Y."/>
            <person name="Adhikari A."/>
            <person name="Zheng C.-J."/>
            <person name="Schuster L."/>
            <person name="Cowan T.M."/>
            <person name="Smanski M.J."/>
            <person name="Chevrette M.G."/>
            <person name="De Carvalho L.P.S."/>
            <person name="Shen B."/>
        </authorList>
    </citation>
    <scope>NUCLEOTIDE SEQUENCE [LARGE SCALE GENOMIC DNA]</scope>
    <source>
        <strain evidence="1 2">NPDC050403</strain>
    </source>
</reference>
<sequence length="45" mass="4978">MSTHAEIRGGTVQLDLVFDDVPDLALAWKLLWIVTDALGGRTRPE</sequence>
<keyword evidence="2" id="KW-1185">Reference proteome</keyword>
<gene>
    <name evidence="1" type="ORF">AB0I48_13460</name>
</gene>
<evidence type="ECO:0000313" key="1">
    <source>
        <dbReference type="EMBL" id="MEV0708566.1"/>
    </source>
</evidence>
<dbReference type="EMBL" id="JBFAKC010000005">
    <property type="protein sequence ID" value="MEV0708566.1"/>
    <property type="molecule type" value="Genomic_DNA"/>
</dbReference>